<proteinExistence type="predicted"/>
<name>A0A7C9D8Y7_OPUST</name>
<dbReference type="EMBL" id="GISG01086560">
    <property type="protein sequence ID" value="MBA4633364.1"/>
    <property type="molecule type" value="Transcribed_RNA"/>
</dbReference>
<protein>
    <submittedName>
        <fullName evidence="2">Uncharacterized protein</fullName>
    </submittedName>
</protein>
<feature type="compositionally biased region" description="Basic residues" evidence="1">
    <location>
        <begin position="145"/>
        <end position="155"/>
    </location>
</feature>
<organism evidence="2">
    <name type="scientific">Opuntia streptacantha</name>
    <name type="common">Prickly pear cactus</name>
    <name type="synonym">Opuntia cardona</name>
    <dbReference type="NCBI Taxonomy" id="393608"/>
    <lineage>
        <taxon>Eukaryota</taxon>
        <taxon>Viridiplantae</taxon>
        <taxon>Streptophyta</taxon>
        <taxon>Embryophyta</taxon>
        <taxon>Tracheophyta</taxon>
        <taxon>Spermatophyta</taxon>
        <taxon>Magnoliopsida</taxon>
        <taxon>eudicotyledons</taxon>
        <taxon>Gunneridae</taxon>
        <taxon>Pentapetalae</taxon>
        <taxon>Caryophyllales</taxon>
        <taxon>Cactineae</taxon>
        <taxon>Cactaceae</taxon>
        <taxon>Opuntioideae</taxon>
        <taxon>Opuntia</taxon>
    </lineage>
</organism>
<evidence type="ECO:0000256" key="1">
    <source>
        <dbReference type="SAM" id="MobiDB-lite"/>
    </source>
</evidence>
<feature type="region of interest" description="Disordered" evidence="1">
    <location>
        <begin position="107"/>
        <end position="162"/>
    </location>
</feature>
<reference evidence="2" key="2">
    <citation type="submission" date="2020-07" db="EMBL/GenBank/DDBJ databases">
        <authorList>
            <person name="Vera ALvarez R."/>
            <person name="Arias-Moreno D.M."/>
            <person name="Jimenez-Jacinto V."/>
            <person name="Jimenez-Bremont J.F."/>
            <person name="Swaminathan K."/>
            <person name="Moose S.P."/>
            <person name="Guerrero-Gonzalez M.L."/>
            <person name="Marino-Ramirez L."/>
            <person name="Landsman D."/>
            <person name="Rodriguez-Kessler M."/>
            <person name="Delgado-Sanchez P."/>
        </authorList>
    </citation>
    <scope>NUCLEOTIDE SEQUENCE</scope>
    <source>
        <tissue evidence="2">Cladode</tissue>
    </source>
</reference>
<reference evidence="2" key="1">
    <citation type="journal article" date="2013" name="J. Plant Res.">
        <title>Effect of fungi and light on seed germination of three Opuntia species from semiarid lands of central Mexico.</title>
        <authorList>
            <person name="Delgado-Sanchez P."/>
            <person name="Jimenez-Bremont J.F."/>
            <person name="Guerrero-Gonzalez Mde L."/>
            <person name="Flores J."/>
        </authorList>
    </citation>
    <scope>NUCLEOTIDE SEQUENCE</scope>
    <source>
        <tissue evidence="2">Cladode</tissue>
    </source>
</reference>
<evidence type="ECO:0000313" key="2">
    <source>
        <dbReference type="EMBL" id="MBA4633364.1"/>
    </source>
</evidence>
<accession>A0A7C9D8Y7</accession>
<feature type="region of interest" description="Disordered" evidence="1">
    <location>
        <begin position="39"/>
        <end position="58"/>
    </location>
</feature>
<sequence>MKKKIKDGSASVQRGPFMEDDLGRLRLPENLHRARKVPALPLHRRRQQSLSTADGNRPRLPQLNLLNILHFISLRLLRPKHRPNRRRLTPMILRNFRCRSFPFAAGESDEGRGGGGSGAAEGRFAGDEGGDLPDRATVGEVERERRRRRRRRRGGAARAGTEVGAVRAESREALFQAHGADSRTTAFGWVAWAFPDVVLLRVKRHCYCYCYCLDLCG</sequence>
<dbReference type="AlphaFoldDB" id="A0A7C9D8Y7"/>